<proteinExistence type="predicted"/>
<organism evidence="9 10">
    <name type="scientific">Saccoglossus kowalevskii</name>
    <name type="common">Acorn worm</name>
    <dbReference type="NCBI Taxonomy" id="10224"/>
    <lineage>
        <taxon>Eukaryota</taxon>
        <taxon>Metazoa</taxon>
        <taxon>Hemichordata</taxon>
        <taxon>Enteropneusta</taxon>
        <taxon>Harrimaniidae</taxon>
        <taxon>Saccoglossus</taxon>
    </lineage>
</organism>
<feature type="domain" description="Neurotransmitter-gated ion-channel ligand-binding" evidence="7">
    <location>
        <begin position="65"/>
        <end position="219"/>
    </location>
</feature>
<dbReference type="InterPro" id="IPR006201">
    <property type="entry name" value="Neur_channel"/>
</dbReference>
<feature type="transmembrane region" description="Helical" evidence="5">
    <location>
        <begin position="252"/>
        <end position="274"/>
    </location>
</feature>
<evidence type="ECO:0000313" key="9">
    <source>
        <dbReference type="Proteomes" id="UP000694865"/>
    </source>
</evidence>
<dbReference type="Gene3D" id="2.70.170.10">
    <property type="entry name" value="Neurotransmitter-gated ion-channel ligand-binding domain"/>
    <property type="match status" value="1"/>
</dbReference>
<dbReference type="SUPFAM" id="SSF90112">
    <property type="entry name" value="Neurotransmitter-gated ion-channel transmembrane pore"/>
    <property type="match status" value="1"/>
</dbReference>
<dbReference type="SUPFAM" id="SSF63712">
    <property type="entry name" value="Nicotinic receptor ligand binding domain-like"/>
    <property type="match status" value="1"/>
</dbReference>
<dbReference type="GeneID" id="102803637"/>
<evidence type="ECO:0000256" key="5">
    <source>
        <dbReference type="SAM" id="Phobius"/>
    </source>
</evidence>
<evidence type="ECO:0000256" key="2">
    <source>
        <dbReference type="ARBA" id="ARBA00022692"/>
    </source>
</evidence>
<reference evidence="10" key="1">
    <citation type="submission" date="2025-08" db="UniProtKB">
        <authorList>
            <consortium name="RefSeq"/>
        </authorList>
    </citation>
    <scope>IDENTIFICATION</scope>
    <source>
        <tissue evidence="10">Testes</tissue>
    </source>
</reference>
<dbReference type="InterPro" id="IPR006029">
    <property type="entry name" value="Neurotrans-gated_channel_TM"/>
</dbReference>
<name>A0ABM0MWF4_SACKO</name>
<feature type="transmembrane region" description="Helical" evidence="5">
    <location>
        <begin position="286"/>
        <end position="305"/>
    </location>
</feature>
<feature type="transmembrane region" description="Helical" evidence="5">
    <location>
        <begin position="433"/>
        <end position="455"/>
    </location>
</feature>
<keyword evidence="9" id="KW-1185">Reference proteome</keyword>
<comment type="subcellular location">
    <subcellularLocation>
        <location evidence="1">Membrane</location>
        <topology evidence="1">Multi-pass membrane protein</topology>
    </subcellularLocation>
</comment>
<dbReference type="CDD" id="cd19051">
    <property type="entry name" value="LGIC_TM_cation"/>
    <property type="match status" value="1"/>
</dbReference>
<evidence type="ECO:0000256" key="3">
    <source>
        <dbReference type="ARBA" id="ARBA00022989"/>
    </source>
</evidence>
<feature type="chain" id="PRO_5046063463" evidence="6">
    <location>
        <begin position="26"/>
        <end position="462"/>
    </location>
</feature>
<evidence type="ECO:0000259" key="7">
    <source>
        <dbReference type="Pfam" id="PF02931"/>
    </source>
</evidence>
<dbReference type="InterPro" id="IPR038050">
    <property type="entry name" value="Neuro_actylchol_rec"/>
</dbReference>
<dbReference type="Proteomes" id="UP000694865">
    <property type="component" value="Unplaced"/>
</dbReference>
<keyword evidence="6" id="KW-0732">Signal</keyword>
<dbReference type="Pfam" id="PF02931">
    <property type="entry name" value="Neur_chan_LBD"/>
    <property type="match status" value="1"/>
</dbReference>
<dbReference type="Pfam" id="PF02932">
    <property type="entry name" value="Neur_chan_memb"/>
    <property type="match status" value="1"/>
</dbReference>
<dbReference type="InterPro" id="IPR036719">
    <property type="entry name" value="Neuro-gated_channel_TM_sf"/>
</dbReference>
<evidence type="ECO:0000259" key="8">
    <source>
        <dbReference type="Pfam" id="PF02932"/>
    </source>
</evidence>
<dbReference type="InterPro" id="IPR036734">
    <property type="entry name" value="Neur_chan_lig-bd_sf"/>
</dbReference>
<evidence type="ECO:0000256" key="4">
    <source>
        <dbReference type="ARBA" id="ARBA00023136"/>
    </source>
</evidence>
<keyword evidence="2 5" id="KW-0812">Transmembrane</keyword>
<sequence>MRVFVFRKLLIFLHVSHFLLDFSIASNSSARLMSDLLTAYPKFIRPVENDTTITIVKHRMTPVQMIEVIWTDDYLRWDPSLYGNTTEIRVPIHLIWQPDITLVESVSRTFQRHFDTDVIVNFEGRVTALQPYVMDATCKIDSLYFPFDEQVCSLTFNSWINPISLIDLEPDPASNTDNFVSNGEWELVAMEILKRYADQVYYVNEPFAEVKYRIHLKRRSLFYILNIMFPFFLTCALVAVSFYLPSESGERITLCVTSILAQFVFLEIITQHMPPNSENVALLQKYFFASISGVAVSALVTAWTLNMHFQSCECKPVPNWLKKVAFYYFAPIICLDMHHRRRKGKQIQHMSSSKRLSKKLASSPTAPVSCKNCNHANNSTELCFQYDEVHATDVQEENSTDDRVQYTKSRHQHNDNIMREWQEVAKIMDRMYFLIYMCAVIGMVVGFTMALSWHARNQNHDE</sequence>
<gene>
    <name evidence="10" type="primary">LOC102803637</name>
</gene>
<protein>
    <submittedName>
        <fullName evidence="10">Neuronal acetylcholine receptor subunit alpha-9-like</fullName>
    </submittedName>
</protein>
<feature type="domain" description="Neurotransmitter-gated ion-channel transmembrane" evidence="8">
    <location>
        <begin position="228"/>
        <end position="441"/>
    </location>
</feature>
<feature type="transmembrane region" description="Helical" evidence="5">
    <location>
        <begin position="221"/>
        <end position="245"/>
    </location>
</feature>
<evidence type="ECO:0000256" key="6">
    <source>
        <dbReference type="SAM" id="SignalP"/>
    </source>
</evidence>
<dbReference type="RefSeq" id="XP_006824345.1">
    <property type="nucleotide sequence ID" value="XM_006824282.1"/>
</dbReference>
<dbReference type="PANTHER" id="PTHR18945">
    <property type="entry name" value="NEUROTRANSMITTER GATED ION CHANNEL"/>
    <property type="match status" value="1"/>
</dbReference>
<accession>A0ABM0MWF4</accession>
<evidence type="ECO:0000313" key="10">
    <source>
        <dbReference type="RefSeq" id="XP_006824345.1"/>
    </source>
</evidence>
<evidence type="ECO:0000256" key="1">
    <source>
        <dbReference type="ARBA" id="ARBA00004141"/>
    </source>
</evidence>
<feature type="signal peptide" evidence="6">
    <location>
        <begin position="1"/>
        <end position="25"/>
    </location>
</feature>
<dbReference type="InterPro" id="IPR006202">
    <property type="entry name" value="Neur_chan_lig-bd"/>
</dbReference>
<keyword evidence="4 5" id="KW-0472">Membrane</keyword>
<dbReference type="PRINTS" id="PR00252">
    <property type="entry name" value="NRIONCHANNEL"/>
</dbReference>
<keyword evidence="3 5" id="KW-1133">Transmembrane helix</keyword>
<dbReference type="Gene3D" id="1.20.58.390">
    <property type="entry name" value="Neurotransmitter-gated ion-channel transmembrane domain"/>
    <property type="match status" value="1"/>
</dbReference>